<sequence>MPTTASHPPSCRLPAADRRRQRLRVPPEAHFTAKPKARRSHPAPTRHQAASCETRSMPHRSPSKLKCS</sequence>
<evidence type="ECO:0000313" key="2">
    <source>
        <dbReference type="EMBL" id="KAF2874316.1"/>
    </source>
</evidence>
<gene>
    <name evidence="2" type="ORF">BDV95DRAFT_565958</name>
</gene>
<evidence type="ECO:0000256" key="1">
    <source>
        <dbReference type="SAM" id="MobiDB-lite"/>
    </source>
</evidence>
<accession>A0A7C8MBU8</accession>
<organism evidence="2 3">
    <name type="scientific">Massariosphaeria phaeospora</name>
    <dbReference type="NCBI Taxonomy" id="100035"/>
    <lineage>
        <taxon>Eukaryota</taxon>
        <taxon>Fungi</taxon>
        <taxon>Dikarya</taxon>
        <taxon>Ascomycota</taxon>
        <taxon>Pezizomycotina</taxon>
        <taxon>Dothideomycetes</taxon>
        <taxon>Pleosporomycetidae</taxon>
        <taxon>Pleosporales</taxon>
        <taxon>Pleosporales incertae sedis</taxon>
        <taxon>Massariosphaeria</taxon>
    </lineage>
</organism>
<dbReference type="EMBL" id="JAADJZ010000006">
    <property type="protein sequence ID" value="KAF2874316.1"/>
    <property type="molecule type" value="Genomic_DNA"/>
</dbReference>
<protein>
    <submittedName>
        <fullName evidence="2">Uncharacterized protein</fullName>
    </submittedName>
</protein>
<comment type="caution">
    <text evidence="2">The sequence shown here is derived from an EMBL/GenBank/DDBJ whole genome shotgun (WGS) entry which is preliminary data.</text>
</comment>
<proteinExistence type="predicted"/>
<name>A0A7C8MBU8_9PLEO</name>
<keyword evidence="3" id="KW-1185">Reference proteome</keyword>
<feature type="region of interest" description="Disordered" evidence="1">
    <location>
        <begin position="1"/>
        <end position="68"/>
    </location>
</feature>
<evidence type="ECO:0000313" key="3">
    <source>
        <dbReference type="Proteomes" id="UP000481861"/>
    </source>
</evidence>
<feature type="compositionally biased region" description="Basic residues" evidence="1">
    <location>
        <begin position="57"/>
        <end position="68"/>
    </location>
</feature>
<dbReference type="AlphaFoldDB" id="A0A7C8MBU8"/>
<dbReference type="Proteomes" id="UP000481861">
    <property type="component" value="Unassembled WGS sequence"/>
</dbReference>
<reference evidence="2 3" key="1">
    <citation type="submission" date="2020-01" db="EMBL/GenBank/DDBJ databases">
        <authorList>
            <consortium name="DOE Joint Genome Institute"/>
            <person name="Haridas S."/>
            <person name="Albert R."/>
            <person name="Binder M."/>
            <person name="Bloem J."/>
            <person name="Labutti K."/>
            <person name="Salamov A."/>
            <person name="Andreopoulos B."/>
            <person name="Baker S.E."/>
            <person name="Barry K."/>
            <person name="Bills G."/>
            <person name="Bluhm B.H."/>
            <person name="Cannon C."/>
            <person name="Castanera R."/>
            <person name="Culley D.E."/>
            <person name="Daum C."/>
            <person name="Ezra D."/>
            <person name="Gonzalez J.B."/>
            <person name="Henrissat B."/>
            <person name="Kuo A."/>
            <person name="Liang C."/>
            <person name="Lipzen A."/>
            <person name="Lutzoni F."/>
            <person name="Magnuson J."/>
            <person name="Mondo S."/>
            <person name="Nolan M."/>
            <person name="Ohm R."/>
            <person name="Pangilinan J."/>
            <person name="Park H.-J.H."/>
            <person name="Ramirez L."/>
            <person name="Alfaro M."/>
            <person name="Sun H."/>
            <person name="Tritt A."/>
            <person name="Yoshinaga Y."/>
            <person name="Zwiers L.-H.L."/>
            <person name="Turgeon B.G."/>
            <person name="Goodwin S.B."/>
            <person name="Spatafora J.W."/>
            <person name="Crous P.W."/>
            <person name="Grigoriev I.V."/>
        </authorList>
    </citation>
    <scope>NUCLEOTIDE SEQUENCE [LARGE SCALE GENOMIC DNA]</scope>
    <source>
        <strain evidence="2 3">CBS 611.86</strain>
    </source>
</reference>